<dbReference type="InterPro" id="IPR050767">
    <property type="entry name" value="Sel1_AlgK"/>
</dbReference>
<dbReference type="EMBL" id="CP098827">
    <property type="protein sequence ID" value="XBO71870.1"/>
    <property type="molecule type" value="Genomic_DNA"/>
</dbReference>
<dbReference type="AlphaFoldDB" id="A0AAU7KJJ3"/>
<proteinExistence type="predicted"/>
<protein>
    <submittedName>
        <fullName evidence="1">Sel1 repeat family protein</fullName>
    </submittedName>
</protein>
<dbReference type="PANTHER" id="PTHR11102">
    <property type="entry name" value="SEL-1-LIKE PROTEIN"/>
    <property type="match status" value="1"/>
</dbReference>
<gene>
    <name evidence="1" type="ORF">NFG58_03940</name>
</gene>
<dbReference type="SUPFAM" id="SSF81901">
    <property type="entry name" value="HCP-like"/>
    <property type="match status" value="1"/>
</dbReference>
<dbReference type="SMART" id="SM00671">
    <property type="entry name" value="SEL1"/>
    <property type="match status" value="4"/>
</dbReference>
<dbReference type="Pfam" id="PF08238">
    <property type="entry name" value="Sel1"/>
    <property type="match status" value="4"/>
</dbReference>
<dbReference type="PANTHER" id="PTHR11102:SF147">
    <property type="entry name" value="SEL1L ADAPTOR SUBUNIT OF ERAD E3 UBIQUITIN LIGASE"/>
    <property type="match status" value="1"/>
</dbReference>
<dbReference type="RefSeq" id="WP_348827629.1">
    <property type="nucleotide sequence ID" value="NZ_CP098827.1"/>
</dbReference>
<evidence type="ECO:0000313" key="1">
    <source>
        <dbReference type="EMBL" id="XBO71870.1"/>
    </source>
</evidence>
<dbReference type="InterPro" id="IPR006597">
    <property type="entry name" value="Sel1-like"/>
</dbReference>
<sequence length="232" mass="26321">MSGFLSQGGVRGFDVEKNIEDMVKYNENAWRLGAVDAGHVLFGMYYTGGGVEKNKGVALRYLLDSARLGFIRSQRQLGVAYRGLTLRDLVDKDEAAAFEWFLLAAEQGDRTSATNVAVFLHEGRGVDKDDDEAFRWFSRTEDMPYGRDTSGFRGLAAFYEKGIGTDIDLVQAYKYYDLLSPGSAPDKARLEEQMTPEQIREAIRLSRQWQEEHNIFVPSYYGLEYQEDGTFQ</sequence>
<dbReference type="Gene3D" id="1.25.40.10">
    <property type="entry name" value="Tetratricopeptide repeat domain"/>
    <property type="match status" value="2"/>
</dbReference>
<dbReference type="InterPro" id="IPR011990">
    <property type="entry name" value="TPR-like_helical_dom_sf"/>
</dbReference>
<reference evidence="1" key="1">
    <citation type="submission" date="2022-06" db="EMBL/GenBank/DDBJ databases">
        <title>A novel DMS-producing enzyme.</title>
        <authorList>
            <person name="Zhang Y."/>
        </authorList>
    </citation>
    <scope>NUCLEOTIDE SEQUENCE</scope>
    <source>
        <strain evidence="1">RT37</strain>
    </source>
</reference>
<organism evidence="1">
    <name type="scientific">Halomonas sp. RT37</name>
    <dbReference type="NCBI Taxonomy" id="2950872"/>
    <lineage>
        <taxon>Bacteria</taxon>
        <taxon>Pseudomonadati</taxon>
        <taxon>Pseudomonadota</taxon>
        <taxon>Gammaproteobacteria</taxon>
        <taxon>Oceanospirillales</taxon>
        <taxon>Halomonadaceae</taxon>
        <taxon>Halomonas</taxon>
    </lineage>
</organism>
<name>A0AAU7KJJ3_9GAMM</name>
<accession>A0AAU7KJJ3</accession>
<dbReference type="GO" id="GO:0036503">
    <property type="term" value="P:ERAD pathway"/>
    <property type="evidence" value="ECO:0007669"/>
    <property type="project" value="TreeGrafter"/>
</dbReference>